<organism evidence="2 3">
    <name type="scientific">Rangifer tarandus platyrhynchus</name>
    <name type="common">Svalbard reindeer</name>
    <dbReference type="NCBI Taxonomy" id="3082113"/>
    <lineage>
        <taxon>Eukaryota</taxon>
        <taxon>Metazoa</taxon>
        <taxon>Chordata</taxon>
        <taxon>Craniata</taxon>
        <taxon>Vertebrata</taxon>
        <taxon>Euteleostomi</taxon>
        <taxon>Mammalia</taxon>
        <taxon>Eutheria</taxon>
        <taxon>Laurasiatheria</taxon>
        <taxon>Artiodactyla</taxon>
        <taxon>Ruminantia</taxon>
        <taxon>Pecora</taxon>
        <taxon>Cervidae</taxon>
        <taxon>Odocoileinae</taxon>
        <taxon>Rangifer</taxon>
    </lineage>
</organism>
<feature type="compositionally biased region" description="Low complexity" evidence="1">
    <location>
        <begin position="126"/>
        <end position="135"/>
    </location>
</feature>
<evidence type="ECO:0000313" key="3">
    <source>
        <dbReference type="Proteomes" id="UP001176941"/>
    </source>
</evidence>
<feature type="compositionally biased region" description="Pro residues" evidence="1">
    <location>
        <begin position="71"/>
        <end position="81"/>
    </location>
</feature>
<feature type="compositionally biased region" description="Basic residues" evidence="1">
    <location>
        <begin position="156"/>
        <end position="169"/>
    </location>
</feature>
<evidence type="ECO:0000313" key="2">
    <source>
        <dbReference type="EMBL" id="CAI9166531.1"/>
    </source>
</evidence>
<feature type="compositionally biased region" description="Pro residues" evidence="1">
    <location>
        <begin position="93"/>
        <end position="102"/>
    </location>
</feature>
<reference evidence="2" key="1">
    <citation type="submission" date="2023-04" db="EMBL/GenBank/DDBJ databases">
        <authorList>
            <consortium name="ELIXIR-Norway"/>
        </authorList>
    </citation>
    <scope>NUCLEOTIDE SEQUENCE [LARGE SCALE GENOMIC DNA]</scope>
</reference>
<feature type="compositionally biased region" description="Pro residues" evidence="1">
    <location>
        <begin position="115"/>
        <end position="125"/>
    </location>
</feature>
<name>A0ABN8Z2Z5_RANTA</name>
<evidence type="ECO:0000256" key="1">
    <source>
        <dbReference type="SAM" id="MobiDB-lite"/>
    </source>
</evidence>
<keyword evidence="3" id="KW-1185">Reference proteome</keyword>
<proteinExistence type="predicted"/>
<feature type="compositionally biased region" description="Low complexity" evidence="1">
    <location>
        <begin position="82"/>
        <end position="92"/>
    </location>
</feature>
<feature type="compositionally biased region" description="Polar residues" evidence="1">
    <location>
        <begin position="176"/>
        <end position="195"/>
    </location>
</feature>
<sequence>MQLPSSAAGEPGPADTASQGRPSRPPAGLGLAGRPRPVPAGPARSPPADRAGGRARLPRRFVPHPGRPRLGPSPPARPPRPGGRSPNVSRPARPGPARPSPRSPQGRTLQGAFPAPQPLSAPAAPPLVRAPLPATARKRRPRAYSRSPGPSPHSRACARRGPPGRRGRAVRGSAWSVASQSGPVESIAEQSTPLLSNRGWPEPWEPVLSRKNPPDFGFRSSWHPSVRKAWVHASLQDLK</sequence>
<dbReference type="EMBL" id="OX459961">
    <property type="protein sequence ID" value="CAI9166531.1"/>
    <property type="molecule type" value="Genomic_DNA"/>
</dbReference>
<feature type="region of interest" description="Disordered" evidence="1">
    <location>
        <begin position="1"/>
        <end position="199"/>
    </location>
</feature>
<accession>A0ABN8Z2Z5</accession>
<evidence type="ECO:0008006" key="4">
    <source>
        <dbReference type="Google" id="ProtNLM"/>
    </source>
</evidence>
<feature type="compositionally biased region" description="Low complexity" evidence="1">
    <location>
        <begin position="103"/>
        <end position="114"/>
    </location>
</feature>
<dbReference type="Proteomes" id="UP001176941">
    <property type="component" value="Chromosome 25"/>
</dbReference>
<protein>
    <recommendedName>
        <fullName evidence="4">Basic proline-rich protein-like</fullName>
    </recommendedName>
</protein>
<gene>
    <name evidence="2" type="ORF">MRATA1EN1_LOCUS15493</name>
</gene>